<keyword evidence="11" id="KW-0511">Multifunctional enzyme</keyword>
<evidence type="ECO:0000256" key="9">
    <source>
        <dbReference type="ARBA" id="ARBA00022960"/>
    </source>
</evidence>
<dbReference type="GO" id="GO:0008360">
    <property type="term" value="P:regulation of cell shape"/>
    <property type="evidence" value="ECO:0007669"/>
    <property type="project" value="UniProtKB-KW"/>
</dbReference>
<evidence type="ECO:0000256" key="3">
    <source>
        <dbReference type="ARBA" id="ARBA00005208"/>
    </source>
</evidence>
<evidence type="ECO:0000259" key="17">
    <source>
        <dbReference type="Pfam" id="PF00483"/>
    </source>
</evidence>
<keyword evidence="10" id="KW-0573">Peptidoglycan synthesis</keyword>
<dbReference type="GO" id="GO:0009252">
    <property type="term" value="P:peptidoglycan biosynthetic process"/>
    <property type="evidence" value="ECO:0007669"/>
    <property type="project" value="UniProtKB-KW"/>
</dbReference>
<organism evidence="18 19">
    <name type="scientific">candidate division TA06 bacterium B3_TA06</name>
    <dbReference type="NCBI Taxonomy" id="2012487"/>
    <lineage>
        <taxon>Bacteria</taxon>
        <taxon>Bacteria division TA06</taxon>
    </lineage>
</organism>
<name>A0A532V421_UNCT6</name>
<dbReference type="AlphaFoldDB" id="A0A532V421"/>
<evidence type="ECO:0000256" key="13">
    <source>
        <dbReference type="ARBA" id="ARBA00023316"/>
    </source>
</evidence>
<dbReference type="SUPFAM" id="SSF51161">
    <property type="entry name" value="Trimeric LpxA-like enzymes"/>
    <property type="match status" value="1"/>
</dbReference>
<keyword evidence="4" id="KW-0963">Cytoplasm</keyword>
<dbReference type="Gene3D" id="3.90.550.10">
    <property type="entry name" value="Spore Coat Polysaccharide Biosynthesis Protein SpsA, Chain A"/>
    <property type="match status" value="1"/>
</dbReference>
<evidence type="ECO:0000313" key="19">
    <source>
        <dbReference type="Proteomes" id="UP000317778"/>
    </source>
</evidence>
<evidence type="ECO:0000256" key="1">
    <source>
        <dbReference type="ARBA" id="ARBA00001946"/>
    </source>
</evidence>
<dbReference type="SUPFAM" id="SSF53448">
    <property type="entry name" value="Nucleotide-diphospho-sugar transferases"/>
    <property type="match status" value="1"/>
</dbReference>
<keyword evidence="8" id="KW-0460">Magnesium</keyword>
<dbReference type="GO" id="GO:0003977">
    <property type="term" value="F:UDP-N-acetylglucosamine diphosphorylase activity"/>
    <property type="evidence" value="ECO:0007669"/>
    <property type="project" value="UniProtKB-EC"/>
</dbReference>
<keyword evidence="7" id="KW-0479">Metal-binding</keyword>
<evidence type="ECO:0000256" key="15">
    <source>
        <dbReference type="ARBA" id="ARBA00048493"/>
    </source>
</evidence>
<evidence type="ECO:0000256" key="8">
    <source>
        <dbReference type="ARBA" id="ARBA00022842"/>
    </source>
</evidence>
<dbReference type="PANTHER" id="PTHR43584:SF3">
    <property type="entry name" value="BIFUNCTIONAL PROTEIN GLMU"/>
    <property type="match status" value="1"/>
</dbReference>
<evidence type="ECO:0000256" key="2">
    <source>
        <dbReference type="ARBA" id="ARBA00005166"/>
    </source>
</evidence>
<dbReference type="GO" id="GO:0071555">
    <property type="term" value="P:cell wall organization"/>
    <property type="evidence" value="ECO:0007669"/>
    <property type="project" value="UniProtKB-KW"/>
</dbReference>
<dbReference type="InterPro" id="IPR011004">
    <property type="entry name" value="Trimer_LpxA-like_sf"/>
</dbReference>
<evidence type="ECO:0000256" key="12">
    <source>
        <dbReference type="ARBA" id="ARBA00023315"/>
    </source>
</evidence>
<comment type="caution">
    <text evidence="18">The sequence shown here is derived from an EMBL/GenBank/DDBJ whole genome shotgun (WGS) entry which is preliminary data.</text>
</comment>
<evidence type="ECO:0000256" key="14">
    <source>
        <dbReference type="ARBA" id="ARBA00048247"/>
    </source>
</evidence>
<evidence type="ECO:0000256" key="6">
    <source>
        <dbReference type="ARBA" id="ARBA00022695"/>
    </source>
</evidence>
<protein>
    <recommendedName>
        <fullName evidence="17">Nucleotidyl transferase domain-containing protein</fullName>
    </recommendedName>
</protein>
<keyword evidence="9" id="KW-0133">Cell shape</keyword>
<evidence type="ECO:0000256" key="7">
    <source>
        <dbReference type="ARBA" id="ARBA00022723"/>
    </source>
</evidence>
<dbReference type="Proteomes" id="UP000317778">
    <property type="component" value="Unassembled WGS sequence"/>
</dbReference>
<dbReference type="EMBL" id="NJBO01000012">
    <property type="protein sequence ID" value="TKJ41960.1"/>
    <property type="molecule type" value="Genomic_DNA"/>
</dbReference>
<keyword evidence="12" id="KW-0012">Acyltransferase</keyword>
<dbReference type="PANTHER" id="PTHR43584">
    <property type="entry name" value="NUCLEOTIDYL TRANSFERASE"/>
    <property type="match status" value="1"/>
</dbReference>
<evidence type="ECO:0000313" key="18">
    <source>
        <dbReference type="EMBL" id="TKJ41960.1"/>
    </source>
</evidence>
<proteinExistence type="predicted"/>
<keyword evidence="5" id="KW-0808">Transferase</keyword>
<comment type="pathway">
    <text evidence="3">Nucleotide-sugar biosynthesis; UDP-N-acetyl-alpha-D-glucosamine biosynthesis; UDP-N-acetyl-alpha-D-glucosamine from N-acetyl-alpha-D-glucosamine 1-phosphate: step 1/1.</text>
</comment>
<comment type="pathway">
    <text evidence="2">Nucleotide-sugar biosynthesis; UDP-N-acetyl-alpha-D-glucosamine biosynthesis; N-acetyl-alpha-D-glucosamine 1-phosphate from alpha-D-glucosamine 6-phosphate (route II): step 2/2.</text>
</comment>
<comment type="cofactor">
    <cofactor evidence="1">
        <name>Mg(2+)</name>
        <dbReference type="ChEBI" id="CHEBI:18420"/>
    </cofactor>
</comment>
<evidence type="ECO:0000256" key="16">
    <source>
        <dbReference type="ARBA" id="ARBA00049628"/>
    </source>
</evidence>
<sequence>MTFIILAAGSGKRMRGATPKVMRPLLGRPMISHILLTVQRFSPEHLLVVVDPKGHEVISQELSDEGIRYIIQPEALGTADAVRRCRDEVTTRRVMVLCGDVPLLRSGTLSDMIASHQSRGAAATLLSTEFPDPSGYGRIVRNGDGTVRRIVEDKDASSAQRAIREINSGTYIFESNLLFDMLERVEPSPATGEYYLTDVVAMLVEVEMRVEALKIEDSSELMGVNDPAALKRVEDIFRRRLLSRWRRAGARIQNPLMVFADSEVELAAGAQVNGRTVLRGSTRIGSGSRVGPFVTLEDTVIEGNSCIKGLRSKSSSS</sequence>
<dbReference type="Pfam" id="PF00483">
    <property type="entry name" value="NTP_transferase"/>
    <property type="match status" value="1"/>
</dbReference>
<evidence type="ECO:0000256" key="4">
    <source>
        <dbReference type="ARBA" id="ARBA00022490"/>
    </source>
</evidence>
<gene>
    <name evidence="18" type="ORF">CEE36_07865</name>
</gene>
<dbReference type="GO" id="GO:0019134">
    <property type="term" value="F:glucosamine-1-phosphate N-acetyltransferase activity"/>
    <property type="evidence" value="ECO:0007669"/>
    <property type="project" value="UniProtKB-EC"/>
</dbReference>
<evidence type="ECO:0000256" key="5">
    <source>
        <dbReference type="ARBA" id="ARBA00022679"/>
    </source>
</evidence>
<keyword evidence="6" id="KW-0548">Nucleotidyltransferase</keyword>
<keyword evidence="13" id="KW-0961">Cell wall biogenesis/degradation</keyword>
<comment type="catalytic activity">
    <reaction evidence="14">
        <text>alpha-D-glucosamine 1-phosphate + acetyl-CoA = N-acetyl-alpha-D-glucosamine 1-phosphate + CoA + H(+)</text>
        <dbReference type="Rhea" id="RHEA:13725"/>
        <dbReference type="ChEBI" id="CHEBI:15378"/>
        <dbReference type="ChEBI" id="CHEBI:57287"/>
        <dbReference type="ChEBI" id="CHEBI:57288"/>
        <dbReference type="ChEBI" id="CHEBI:57776"/>
        <dbReference type="ChEBI" id="CHEBI:58516"/>
        <dbReference type="EC" id="2.3.1.157"/>
    </reaction>
</comment>
<evidence type="ECO:0000256" key="11">
    <source>
        <dbReference type="ARBA" id="ARBA00023268"/>
    </source>
</evidence>
<dbReference type="InterPro" id="IPR005835">
    <property type="entry name" value="NTP_transferase_dom"/>
</dbReference>
<comment type="catalytic activity">
    <reaction evidence="15">
        <text>N-acetyl-alpha-D-glucosamine 1-phosphate + UTP + H(+) = UDP-N-acetyl-alpha-D-glucosamine + diphosphate</text>
        <dbReference type="Rhea" id="RHEA:13509"/>
        <dbReference type="ChEBI" id="CHEBI:15378"/>
        <dbReference type="ChEBI" id="CHEBI:33019"/>
        <dbReference type="ChEBI" id="CHEBI:46398"/>
        <dbReference type="ChEBI" id="CHEBI:57705"/>
        <dbReference type="ChEBI" id="CHEBI:57776"/>
        <dbReference type="EC" id="2.7.7.23"/>
    </reaction>
</comment>
<comment type="function">
    <text evidence="16">Catalyzes the last two sequential reactions in the de novo biosynthetic pathway for UDP-N-acetylglucosamine (UDP-GlcNAc). The C-terminal domain catalyzes the transfer of acetyl group from acetyl coenzyme A to glucosamine-1-phosphate (GlcN-1-P) to produce N-acetylglucosamine-1-phosphate (GlcNAc-1-P), which is converted into UDP-GlcNAc by the transfer of uridine 5-monophosphate (from uridine 5-triphosphate), a reaction catalyzed by the N-terminal domain.</text>
</comment>
<dbReference type="GO" id="GO:0046872">
    <property type="term" value="F:metal ion binding"/>
    <property type="evidence" value="ECO:0007669"/>
    <property type="project" value="UniProtKB-KW"/>
</dbReference>
<dbReference type="CDD" id="cd02540">
    <property type="entry name" value="GT2_GlmU_N_bac"/>
    <property type="match status" value="1"/>
</dbReference>
<dbReference type="InterPro" id="IPR050065">
    <property type="entry name" value="GlmU-like"/>
</dbReference>
<reference evidence="18 19" key="1">
    <citation type="submission" date="2017-06" db="EMBL/GenBank/DDBJ databases">
        <title>Novel microbial phyla capable of carbon fixation and sulfur reduction in deep-sea sediments.</title>
        <authorList>
            <person name="Huang J."/>
            <person name="Baker B."/>
            <person name="Wang Y."/>
        </authorList>
    </citation>
    <scope>NUCLEOTIDE SEQUENCE [LARGE SCALE GENOMIC DNA]</scope>
    <source>
        <strain evidence="18">B3_TA06</strain>
    </source>
</reference>
<dbReference type="Gene3D" id="2.160.10.10">
    <property type="entry name" value="Hexapeptide repeat proteins"/>
    <property type="match status" value="1"/>
</dbReference>
<accession>A0A532V421</accession>
<evidence type="ECO:0000256" key="10">
    <source>
        <dbReference type="ARBA" id="ARBA00022984"/>
    </source>
</evidence>
<dbReference type="InterPro" id="IPR029044">
    <property type="entry name" value="Nucleotide-diphossugar_trans"/>
</dbReference>
<feature type="domain" description="Nucleotidyl transferase" evidence="17">
    <location>
        <begin position="4"/>
        <end position="212"/>
    </location>
</feature>